<dbReference type="Proteomes" id="UP000247811">
    <property type="component" value="Unassembled WGS sequence"/>
</dbReference>
<organism evidence="5 6">
    <name type="scientific">Sphaerotilus hippei</name>
    <dbReference type="NCBI Taxonomy" id="744406"/>
    <lineage>
        <taxon>Bacteria</taxon>
        <taxon>Pseudomonadati</taxon>
        <taxon>Pseudomonadota</taxon>
        <taxon>Betaproteobacteria</taxon>
        <taxon>Burkholderiales</taxon>
        <taxon>Sphaerotilaceae</taxon>
        <taxon>Sphaerotilus</taxon>
    </lineage>
</organism>
<sequence length="236" mass="26214">MAHPQNHLIESLPPSDRQRLLEHCEPVDLRLSEVVCEPGEATRHVHFPVDGFISLVTRIDDHPGLEVGMVGREGMLGAQLILGVDRTPLRALVQGPGASLRIGATAFRRELVRSGVLQRRLHRYLYVLMAQQAAAAACLRFHLIASRLARWLLMSQDRAHADHFHVTHEFLACMLGVRRVGITVAAGALQQRGLIRYHRGELEVLDRPGLEAAACGCYAADRQVYRDVMHGPEEPG</sequence>
<dbReference type="Gene3D" id="1.10.10.10">
    <property type="entry name" value="Winged helix-like DNA-binding domain superfamily/Winged helix DNA-binding domain"/>
    <property type="match status" value="1"/>
</dbReference>
<gene>
    <name evidence="5" type="ORF">C7444_114129</name>
</gene>
<accession>A0A318H1L7</accession>
<dbReference type="GO" id="GO:0003677">
    <property type="term" value="F:DNA binding"/>
    <property type="evidence" value="ECO:0007669"/>
    <property type="project" value="UniProtKB-KW"/>
</dbReference>
<dbReference type="InterPro" id="IPR050397">
    <property type="entry name" value="Env_Response_Regulators"/>
</dbReference>
<protein>
    <submittedName>
        <fullName evidence="5">CRP-like cAMP-binding protein</fullName>
    </submittedName>
</protein>
<dbReference type="SMART" id="SM00100">
    <property type="entry name" value="cNMP"/>
    <property type="match status" value="1"/>
</dbReference>
<dbReference type="InterPro" id="IPR018490">
    <property type="entry name" value="cNMP-bd_dom_sf"/>
</dbReference>
<evidence type="ECO:0000313" key="6">
    <source>
        <dbReference type="Proteomes" id="UP000247811"/>
    </source>
</evidence>
<keyword evidence="2" id="KW-0238">DNA-binding</keyword>
<dbReference type="Gene3D" id="2.60.120.10">
    <property type="entry name" value="Jelly Rolls"/>
    <property type="match status" value="1"/>
</dbReference>
<dbReference type="SUPFAM" id="SSF51206">
    <property type="entry name" value="cAMP-binding domain-like"/>
    <property type="match status" value="1"/>
</dbReference>
<keyword evidence="6" id="KW-1185">Reference proteome</keyword>
<dbReference type="Pfam" id="PF13545">
    <property type="entry name" value="HTH_Crp_2"/>
    <property type="match status" value="1"/>
</dbReference>
<evidence type="ECO:0000256" key="1">
    <source>
        <dbReference type="ARBA" id="ARBA00023015"/>
    </source>
</evidence>
<feature type="domain" description="Cyclic nucleotide-binding" evidence="4">
    <location>
        <begin position="8"/>
        <end position="121"/>
    </location>
</feature>
<dbReference type="GO" id="GO:0005829">
    <property type="term" value="C:cytosol"/>
    <property type="evidence" value="ECO:0007669"/>
    <property type="project" value="TreeGrafter"/>
</dbReference>
<reference evidence="5 6" key="1">
    <citation type="submission" date="2018-05" db="EMBL/GenBank/DDBJ databases">
        <title>Genomic Encyclopedia of Type Strains, Phase IV (KMG-IV): sequencing the most valuable type-strain genomes for metagenomic binning, comparative biology and taxonomic classification.</title>
        <authorList>
            <person name="Goeker M."/>
        </authorList>
    </citation>
    <scope>NUCLEOTIDE SEQUENCE [LARGE SCALE GENOMIC DNA]</scope>
    <source>
        <strain evidence="5 6">DSM 566</strain>
    </source>
</reference>
<dbReference type="RefSeq" id="WP_110401603.1">
    <property type="nucleotide sequence ID" value="NZ_QJJS01000014.1"/>
</dbReference>
<keyword evidence="3" id="KW-0804">Transcription</keyword>
<dbReference type="GO" id="GO:0003700">
    <property type="term" value="F:DNA-binding transcription factor activity"/>
    <property type="evidence" value="ECO:0007669"/>
    <property type="project" value="TreeGrafter"/>
</dbReference>
<comment type="caution">
    <text evidence="5">The sequence shown here is derived from an EMBL/GenBank/DDBJ whole genome shotgun (WGS) entry which is preliminary data.</text>
</comment>
<dbReference type="InterPro" id="IPR000595">
    <property type="entry name" value="cNMP-bd_dom"/>
</dbReference>
<dbReference type="InterPro" id="IPR036390">
    <property type="entry name" value="WH_DNA-bd_sf"/>
</dbReference>
<dbReference type="PANTHER" id="PTHR24567:SF74">
    <property type="entry name" value="HTH-TYPE TRANSCRIPTIONAL REGULATOR ARCR"/>
    <property type="match status" value="1"/>
</dbReference>
<dbReference type="AlphaFoldDB" id="A0A318H1L7"/>
<dbReference type="InterPro" id="IPR036388">
    <property type="entry name" value="WH-like_DNA-bd_sf"/>
</dbReference>
<dbReference type="InterPro" id="IPR014710">
    <property type="entry name" value="RmlC-like_jellyroll"/>
</dbReference>
<proteinExistence type="predicted"/>
<evidence type="ECO:0000259" key="4">
    <source>
        <dbReference type="PROSITE" id="PS50042"/>
    </source>
</evidence>
<evidence type="ECO:0000256" key="2">
    <source>
        <dbReference type="ARBA" id="ARBA00023125"/>
    </source>
</evidence>
<dbReference type="SUPFAM" id="SSF46785">
    <property type="entry name" value="Winged helix' DNA-binding domain"/>
    <property type="match status" value="1"/>
</dbReference>
<dbReference type="InterPro" id="IPR012318">
    <property type="entry name" value="HTH_CRP"/>
</dbReference>
<name>A0A318H1L7_9BURK</name>
<dbReference type="EMBL" id="QJJS01000014">
    <property type="protein sequence ID" value="PXW94430.1"/>
    <property type="molecule type" value="Genomic_DNA"/>
</dbReference>
<dbReference type="OrthoDB" id="8969464at2"/>
<evidence type="ECO:0000313" key="5">
    <source>
        <dbReference type="EMBL" id="PXW94430.1"/>
    </source>
</evidence>
<evidence type="ECO:0000256" key="3">
    <source>
        <dbReference type="ARBA" id="ARBA00023163"/>
    </source>
</evidence>
<dbReference type="PANTHER" id="PTHR24567">
    <property type="entry name" value="CRP FAMILY TRANSCRIPTIONAL REGULATORY PROTEIN"/>
    <property type="match status" value="1"/>
</dbReference>
<dbReference type="PROSITE" id="PS50042">
    <property type="entry name" value="CNMP_BINDING_3"/>
    <property type="match status" value="1"/>
</dbReference>
<keyword evidence="1" id="KW-0805">Transcription regulation</keyword>
<dbReference type="CDD" id="cd00038">
    <property type="entry name" value="CAP_ED"/>
    <property type="match status" value="1"/>
</dbReference>